<protein>
    <submittedName>
        <fullName evidence="2">Uncharacterized protein</fullName>
    </submittedName>
</protein>
<accession>A0ABW3L0M8</accession>
<name>A0ABW3L0M8_9BACI</name>
<evidence type="ECO:0000256" key="1">
    <source>
        <dbReference type="SAM" id="Phobius"/>
    </source>
</evidence>
<dbReference type="RefSeq" id="WP_386059491.1">
    <property type="nucleotide sequence ID" value="NZ_JBHTKL010000005.1"/>
</dbReference>
<comment type="caution">
    <text evidence="2">The sequence shown here is derived from an EMBL/GenBank/DDBJ whole genome shotgun (WGS) entry which is preliminary data.</text>
</comment>
<evidence type="ECO:0000313" key="2">
    <source>
        <dbReference type="EMBL" id="MFD1019500.1"/>
    </source>
</evidence>
<feature type="transmembrane region" description="Helical" evidence="1">
    <location>
        <begin position="68"/>
        <end position="83"/>
    </location>
</feature>
<dbReference type="Proteomes" id="UP001596990">
    <property type="component" value="Unassembled WGS sequence"/>
</dbReference>
<reference evidence="3" key="1">
    <citation type="journal article" date="2019" name="Int. J. Syst. Evol. Microbiol.">
        <title>The Global Catalogue of Microorganisms (GCM) 10K type strain sequencing project: providing services to taxonomists for standard genome sequencing and annotation.</title>
        <authorList>
            <consortium name="The Broad Institute Genomics Platform"/>
            <consortium name="The Broad Institute Genome Sequencing Center for Infectious Disease"/>
            <person name="Wu L."/>
            <person name="Ma J."/>
        </authorList>
    </citation>
    <scope>NUCLEOTIDE SEQUENCE [LARGE SCALE GENOMIC DNA]</scope>
    <source>
        <strain evidence="3">CCUG 56607</strain>
    </source>
</reference>
<keyword evidence="1" id="KW-1133">Transmembrane helix</keyword>
<sequence length="84" mass="9980">MGQVEAKGQQSEKKDIFLYVIILIPILISTIETFFFEIFQGRAEYVYWYITGFMVLGYYLLKKEFKLFVVMAGIMLVAIWMYQL</sequence>
<organism evidence="2 3">
    <name type="scientific">Thalassobacillus hwangdonensis</name>
    <dbReference type="NCBI Taxonomy" id="546108"/>
    <lineage>
        <taxon>Bacteria</taxon>
        <taxon>Bacillati</taxon>
        <taxon>Bacillota</taxon>
        <taxon>Bacilli</taxon>
        <taxon>Bacillales</taxon>
        <taxon>Bacillaceae</taxon>
        <taxon>Thalassobacillus</taxon>
    </lineage>
</organism>
<keyword evidence="1" id="KW-0812">Transmembrane</keyword>
<keyword evidence="3" id="KW-1185">Reference proteome</keyword>
<proteinExistence type="predicted"/>
<feature type="transmembrane region" description="Helical" evidence="1">
    <location>
        <begin position="45"/>
        <end position="61"/>
    </location>
</feature>
<evidence type="ECO:0000313" key="3">
    <source>
        <dbReference type="Proteomes" id="UP001596990"/>
    </source>
</evidence>
<dbReference type="EMBL" id="JBHTKL010000005">
    <property type="protein sequence ID" value="MFD1019500.1"/>
    <property type="molecule type" value="Genomic_DNA"/>
</dbReference>
<keyword evidence="1" id="KW-0472">Membrane</keyword>
<gene>
    <name evidence="2" type="ORF">ACFQ2J_09990</name>
</gene>
<feature type="transmembrane region" description="Helical" evidence="1">
    <location>
        <begin position="16"/>
        <end position="39"/>
    </location>
</feature>